<dbReference type="AlphaFoldDB" id="A0AAV4P8P9"/>
<dbReference type="EMBL" id="BPLR01021720">
    <property type="protein sequence ID" value="GIX92858.1"/>
    <property type="molecule type" value="Genomic_DNA"/>
</dbReference>
<keyword evidence="2" id="KW-1185">Reference proteome</keyword>
<feature type="non-terminal residue" evidence="1">
    <location>
        <position position="1"/>
    </location>
</feature>
<accession>A0AAV4P8P9</accession>
<gene>
    <name evidence="1" type="ORF">CEXT_610381</name>
</gene>
<organism evidence="1 2">
    <name type="scientific">Caerostris extrusa</name>
    <name type="common">Bark spider</name>
    <name type="synonym">Caerostris bankana</name>
    <dbReference type="NCBI Taxonomy" id="172846"/>
    <lineage>
        <taxon>Eukaryota</taxon>
        <taxon>Metazoa</taxon>
        <taxon>Ecdysozoa</taxon>
        <taxon>Arthropoda</taxon>
        <taxon>Chelicerata</taxon>
        <taxon>Arachnida</taxon>
        <taxon>Araneae</taxon>
        <taxon>Araneomorphae</taxon>
        <taxon>Entelegynae</taxon>
        <taxon>Araneoidea</taxon>
        <taxon>Araneidae</taxon>
        <taxon>Caerostris</taxon>
    </lineage>
</organism>
<dbReference type="Proteomes" id="UP001054945">
    <property type="component" value="Unassembled WGS sequence"/>
</dbReference>
<proteinExistence type="predicted"/>
<reference evidence="1 2" key="1">
    <citation type="submission" date="2021-06" db="EMBL/GenBank/DDBJ databases">
        <title>Caerostris extrusa draft genome.</title>
        <authorList>
            <person name="Kono N."/>
            <person name="Arakawa K."/>
        </authorList>
    </citation>
    <scope>NUCLEOTIDE SEQUENCE [LARGE SCALE GENOMIC DNA]</scope>
</reference>
<protein>
    <submittedName>
        <fullName evidence="1">Uncharacterized protein</fullName>
    </submittedName>
</protein>
<evidence type="ECO:0000313" key="1">
    <source>
        <dbReference type="EMBL" id="GIX92858.1"/>
    </source>
</evidence>
<evidence type="ECO:0000313" key="2">
    <source>
        <dbReference type="Proteomes" id="UP001054945"/>
    </source>
</evidence>
<sequence length="96" mass="10540">STPRGGTSYTLTPGTGETGGTWVVLHQFQRRNTTRRSTPRGGTAYSDAWNRANGWNQTPAFSVGTSQGGSTPEEELYTLTLWNRNGGNRRRHQLSA</sequence>
<comment type="caution">
    <text evidence="1">The sequence shown here is derived from an EMBL/GenBank/DDBJ whole genome shotgun (WGS) entry which is preliminary data.</text>
</comment>
<name>A0AAV4P8P9_CAEEX</name>